<dbReference type="AlphaFoldDB" id="H5TS67"/>
<accession>H5TS67</accession>
<evidence type="ECO:0000313" key="2">
    <source>
        <dbReference type="Proteomes" id="UP000005038"/>
    </source>
</evidence>
<name>H5TS67_GORO1</name>
<dbReference type="EMBL" id="BAFB01000207">
    <property type="protein sequence ID" value="GAB36325.1"/>
    <property type="molecule type" value="Genomic_DNA"/>
</dbReference>
<evidence type="ECO:0000313" key="1">
    <source>
        <dbReference type="EMBL" id="GAB36325.1"/>
    </source>
</evidence>
<keyword evidence="2" id="KW-1185">Reference proteome</keyword>
<dbReference type="Proteomes" id="UP000005038">
    <property type="component" value="Unassembled WGS sequence"/>
</dbReference>
<dbReference type="STRING" id="1108044.GOOTI_207_00100"/>
<sequence length="229" mass="25796">MTITATNLVAVSPLYVLTIHHRHGANLSAHFSREDAMTAAANYAREWWGDAVAMDDTLMPEPPDSDEEARERYFTAMASTEDWSIDDCELGEDLQPPASPVPTQIDAVRAEFDVQVVRQQQAHERARVLGLVLLVDAIDRLLPDMQQFVVRSTCDGTESVMMWPPGSRSFPEIRAVDQELAPLVEVLGYPVWGEVRTHSDREGLNNLVEVDRLRAFMQRTVAARSRDMY</sequence>
<reference evidence="1" key="1">
    <citation type="submission" date="2012-02" db="EMBL/GenBank/DDBJ databases">
        <title>Whole genome shotgun sequence of Gordonia otitidis NBRC 100426.</title>
        <authorList>
            <person name="Yoshida I."/>
            <person name="Hosoyama A."/>
            <person name="Tsuchikane K."/>
            <person name="Katsumata H."/>
            <person name="Yamazaki S."/>
            <person name="Fujita N."/>
        </authorList>
    </citation>
    <scope>NUCLEOTIDE SEQUENCE [LARGE SCALE GENOMIC DNA]</scope>
    <source>
        <strain evidence="1">NBRC 100426</strain>
    </source>
</reference>
<gene>
    <name evidence="1" type="ORF">GOOTI_207_00100</name>
</gene>
<comment type="caution">
    <text evidence="1">The sequence shown here is derived from an EMBL/GenBank/DDBJ whole genome shotgun (WGS) entry which is preliminary data.</text>
</comment>
<dbReference type="RefSeq" id="WP_007240507.1">
    <property type="nucleotide sequence ID" value="NZ_BAFB01000207.1"/>
</dbReference>
<protein>
    <submittedName>
        <fullName evidence="1">Uncharacterized protein</fullName>
    </submittedName>
</protein>
<organism evidence="1 2">
    <name type="scientific">Gordonia otitidis (strain DSM 44809 / CCUG 52243 / JCM 12355 / NBRC 100426 / IFM 10032)</name>
    <dbReference type="NCBI Taxonomy" id="1108044"/>
    <lineage>
        <taxon>Bacteria</taxon>
        <taxon>Bacillati</taxon>
        <taxon>Actinomycetota</taxon>
        <taxon>Actinomycetes</taxon>
        <taxon>Mycobacteriales</taxon>
        <taxon>Gordoniaceae</taxon>
        <taxon>Gordonia</taxon>
    </lineage>
</organism>
<proteinExistence type="predicted"/>